<protein>
    <submittedName>
        <fullName evidence="1">Uncharacterized protein</fullName>
    </submittedName>
</protein>
<reference evidence="1 2" key="1">
    <citation type="journal article" date="2019" name="Sci. Rep.">
        <title>Orb-weaving spider Araneus ventricosus genome elucidates the spidroin gene catalogue.</title>
        <authorList>
            <person name="Kono N."/>
            <person name="Nakamura H."/>
            <person name="Ohtoshi R."/>
            <person name="Moran D.A.P."/>
            <person name="Shinohara A."/>
            <person name="Yoshida Y."/>
            <person name="Fujiwara M."/>
            <person name="Mori M."/>
            <person name="Tomita M."/>
            <person name="Arakawa K."/>
        </authorList>
    </citation>
    <scope>NUCLEOTIDE SEQUENCE [LARGE SCALE GENOMIC DNA]</scope>
</reference>
<gene>
    <name evidence="1" type="ORF">AVEN_158257_1</name>
</gene>
<dbReference type="Proteomes" id="UP000499080">
    <property type="component" value="Unassembled WGS sequence"/>
</dbReference>
<proteinExistence type="predicted"/>
<comment type="caution">
    <text evidence="1">The sequence shown here is derived from an EMBL/GenBank/DDBJ whole genome shotgun (WGS) entry which is preliminary data.</text>
</comment>
<accession>A0A4Y2G4Q7</accession>
<dbReference type="EMBL" id="BGPR01001187">
    <property type="protein sequence ID" value="GBM47608.1"/>
    <property type="molecule type" value="Genomic_DNA"/>
</dbReference>
<name>A0A4Y2G4Q7_ARAVE</name>
<organism evidence="1 2">
    <name type="scientific">Araneus ventricosus</name>
    <name type="common">Orbweaver spider</name>
    <name type="synonym">Epeira ventricosa</name>
    <dbReference type="NCBI Taxonomy" id="182803"/>
    <lineage>
        <taxon>Eukaryota</taxon>
        <taxon>Metazoa</taxon>
        <taxon>Ecdysozoa</taxon>
        <taxon>Arthropoda</taxon>
        <taxon>Chelicerata</taxon>
        <taxon>Arachnida</taxon>
        <taxon>Araneae</taxon>
        <taxon>Araneomorphae</taxon>
        <taxon>Entelegynae</taxon>
        <taxon>Araneoidea</taxon>
        <taxon>Araneidae</taxon>
        <taxon>Araneus</taxon>
    </lineage>
</organism>
<sequence>MDEDESTVSPSETLTTPAEDALAFLLANDLQLVWCGSLESEVTHQDVVLVDSDSLLDNDSNYDIRPKIARVASKWENSNSGSGGLVAKS</sequence>
<evidence type="ECO:0000313" key="2">
    <source>
        <dbReference type="Proteomes" id="UP000499080"/>
    </source>
</evidence>
<evidence type="ECO:0000313" key="1">
    <source>
        <dbReference type="EMBL" id="GBM47608.1"/>
    </source>
</evidence>
<keyword evidence="2" id="KW-1185">Reference proteome</keyword>
<dbReference type="AlphaFoldDB" id="A0A4Y2G4Q7"/>